<evidence type="ECO:0000313" key="2">
    <source>
        <dbReference type="Proteomes" id="UP001165341"/>
    </source>
</evidence>
<dbReference type="AlphaFoldDB" id="A0AA41UF69"/>
<reference evidence="1" key="1">
    <citation type="submission" date="2022-03" db="EMBL/GenBank/DDBJ databases">
        <title>Cryobacterium sp. nov. strain ZS14-85, isolated from Antarctic soil.</title>
        <authorList>
            <person name="Li J."/>
            <person name="Niu G."/>
        </authorList>
    </citation>
    <scope>NUCLEOTIDE SEQUENCE</scope>
    <source>
        <strain evidence="1">ZS14-85</strain>
    </source>
</reference>
<proteinExistence type="predicted"/>
<dbReference type="EMBL" id="JALGAR010000001">
    <property type="protein sequence ID" value="MCI4657695.1"/>
    <property type="molecule type" value="Genomic_DNA"/>
</dbReference>
<organism evidence="1 2">
    <name type="scientific">Cryobacterium zhongshanensis</name>
    <dbReference type="NCBI Taxonomy" id="2928153"/>
    <lineage>
        <taxon>Bacteria</taxon>
        <taxon>Bacillati</taxon>
        <taxon>Actinomycetota</taxon>
        <taxon>Actinomycetes</taxon>
        <taxon>Micrococcales</taxon>
        <taxon>Microbacteriaceae</taxon>
        <taxon>Cryobacterium</taxon>
    </lineage>
</organism>
<accession>A0AA41UF69</accession>
<dbReference type="Proteomes" id="UP001165341">
    <property type="component" value="Unassembled WGS sequence"/>
</dbReference>
<comment type="caution">
    <text evidence="1">The sequence shown here is derived from an EMBL/GenBank/DDBJ whole genome shotgun (WGS) entry which is preliminary data.</text>
</comment>
<evidence type="ECO:0000313" key="1">
    <source>
        <dbReference type="EMBL" id="MCI4657695.1"/>
    </source>
</evidence>
<gene>
    <name evidence="1" type="ORF">MQH31_07710</name>
</gene>
<sequence>MTLADAADDPQSFLASLVDGATRALSAPVAASVLTVLRDRSLADRLARRPGNISEIRLASNGETITLTLLAGPRFLAQAQRVSGGVVISRRTLTLGEWLSEFAGRIAAAAGDAAGEASASAHALQTLGLESAGSDVRVAEATLDGDLRRLPAQVESRLPPEAVAAVRRITALLLGTLPRLAGNVEAEMTASRTATSYLPETLRTYLALPAEWAHDHVFADGTTPDAVLVAQLAVLETAVRRMHEAAVVNDAEALLVNGRFLSARFARSSLDLS</sequence>
<protein>
    <submittedName>
        <fullName evidence="1">Uncharacterized protein</fullName>
    </submittedName>
</protein>
<dbReference type="RefSeq" id="WP_243011516.1">
    <property type="nucleotide sequence ID" value="NZ_JALGAR010000001.1"/>
</dbReference>
<name>A0AA41UF69_9MICO</name>
<keyword evidence="2" id="KW-1185">Reference proteome</keyword>